<evidence type="ECO:0000259" key="2">
    <source>
        <dbReference type="Pfam" id="PF14291"/>
    </source>
</evidence>
<accession>A0A2T8KW27</accession>
<evidence type="ECO:0000313" key="3">
    <source>
        <dbReference type="EMBL" id="PVH66383.1"/>
    </source>
</evidence>
<dbReference type="AlphaFoldDB" id="A0A2T8KW27"/>
<organism evidence="3">
    <name type="scientific">Panicum hallii</name>
    <dbReference type="NCBI Taxonomy" id="206008"/>
    <lineage>
        <taxon>Eukaryota</taxon>
        <taxon>Viridiplantae</taxon>
        <taxon>Streptophyta</taxon>
        <taxon>Embryophyta</taxon>
        <taxon>Tracheophyta</taxon>
        <taxon>Spermatophyta</taxon>
        <taxon>Magnoliopsida</taxon>
        <taxon>Liliopsida</taxon>
        <taxon>Poales</taxon>
        <taxon>Poaceae</taxon>
        <taxon>PACMAD clade</taxon>
        <taxon>Panicoideae</taxon>
        <taxon>Panicodae</taxon>
        <taxon>Paniceae</taxon>
        <taxon>Panicinae</taxon>
        <taxon>Panicum</taxon>
        <taxon>Panicum sect. Panicum</taxon>
    </lineage>
</organism>
<feature type="compositionally biased region" description="Acidic residues" evidence="1">
    <location>
        <begin position="63"/>
        <end position="85"/>
    </location>
</feature>
<feature type="region of interest" description="Disordered" evidence="1">
    <location>
        <begin position="1"/>
        <end position="100"/>
    </location>
</feature>
<dbReference type="Gramene" id="PVH66383">
    <property type="protein sequence ID" value="PVH66383"/>
    <property type="gene ID" value="PAHAL_1G230600"/>
</dbReference>
<gene>
    <name evidence="3" type="ORF">PAHAL_1G230600</name>
</gene>
<evidence type="ECO:0000256" key="1">
    <source>
        <dbReference type="SAM" id="MobiDB-lite"/>
    </source>
</evidence>
<name>A0A2T8KW27_9POAL</name>
<dbReference type="Proteomes" id="UP000243499">
    <property type="component" value="Chromosome 1"/>
</dbReference>
<feature type="compositionally biased region" description="Polar residues" evidence="1">
    <location>
        <begin position="22"/>
        <end position="31"/>
    </location>
</feature>
<dbReference type="Pfam" id="PF14291">
    <property type="entry name" value="DUF4371"/>
    <property type="match status" value="1"/>
</dbReference>
<dbReference type="PANTHER" id="PTHR45749">
    <property type="match status" value="1"/>
</dbReference>
<reference evidence="3" key="1">
    <citation type="submission" date="2018-04" db="EMBL/GenBank/DDBJ databases">
        <title>WGS assembly of Panicum hallii.</title>
        <authorList>
            <person name="Lovell J."/>
            <person name="Jenkins J."/>
            <person name="Lowry D."/>
            <person name="Mamidi S."/>
            <person name="Sreedasyam A."/>
            <person name="Weng X."/>
            <person name="Barry K."/>
            <person name="Bonette J."/>
            <person name="Campitelli B."/>
            <person name="Daum C."/>
            <person name="Gordon S."/>
            <person name="Gould B."/>
            <person name="Lipzen A."/>
            <person name="Macqueen A."/>
            <person name="Palacio-Mejia J."/>
            <person name="Plott C."/>
            <person name="Shakirov E."/>
            <person name="Shu S."/>
            <person name="Yoshinaga Y."/>
            <person name="Zane M."/>
            <person name="Rokhsar D."/>
            <person name="Grimwood J."/>
            <person name="Schmutz J."/>
            <person name="Juenger T."/>
        </authorList>
    </citation>
    <scope>NUCLEOTIDE SEQUENCE [LARGE SCALE GENOMIC DNA]</scope>
    <source>
        <strain evidence="3">FIL2</strain>
    </source>
</reference>
<dbReference type="PANTHER" id="PTHR45749:SF30">
    <property type="entry name" value="ZINC FINGER MYM-TYPE PROTEIN 1-LIKE"/>
    <property type="match status" value="1"/>
</dbReference>
<dbReference type="InterPro" id="IPR025398">
    <property type="entry name" value="DUF4371"/>
</dbReference>
<feature type="domain" description="DUF4371" evidence="2">
    <location>
        <begin position="183"/>
        <end position="233"/>
    </location>
</feature>
<dbReference type="EMBL" id="CM008046">
    <property type="protein sequence ID" value="PVH66383.1"/>
    <property type="molecule type" value="Genomic_DNA"/>
</dbReference>
<sequence>MKRKKGGSAAAKKKQSEPENVLPSTNQSQMQLVVFQEHSGTGTSAEPPEPVRGEQGQQAETPIIEDDESMSVDETEPSDGDNDDYSIEHDPGLRAPISSYDVNGQDSVRRAYIALGPCQPKMNREDFPQHDCGDSCKFAGGDAFVDGGFQNWNMKVRINRNAGKIDSAHSEAEEKYNMFMRTFHGHDETKASNNAANFRELLAWLAGNFEEVNKVVLENAPQNGQIIDHKIQK</sequence>
<proteinExistence type="predicted"/>
<protein>
    <recommendedName>
        <fullName evidence="2">DUF4371 domain-containing protein</fullName>
    </recommendedName>
</protein>